<accession>X1JP93</accession>
<dbReference type="EMBL" id="BARU01039636">
    <property type="protein sequence ID" value="GAH83265.1"/>
    <property type="molecule type" value="Genomic_DNA"/>
</dbReference>
<feature type="non-terminal residue" evidence="1">
    <location>
        <position position="1"/>
    </location>
</feature>
<protein>
    <submittedName>
        <fullName evidence="1">Uncharacterized protein</fullName>
    </submittedName>
</protein>
<gene>
    <name evidence="1" type="ORF">S03H2_61401</name>
</gene>
<reference evidence="1" key="1">
    <citation type="journal article" date="2014" name="Front. Microbiol.">
        <title>High frequency of phylogenetically diverse reductive dehalogenase-homologous genes in deep subseafloor sedimentary metagenomes.</title>
        <authorList>
            <person name="Kawai M."/>
            <person name="Futagami T."/>
            <person name="Toyoda A."/>
            <person name="Takaki Y."/>
            <person name="Nishi S."/>
            <person name="Hori S."/>
            <person name="Arai W."/>
            <person name="Tsubouchi T."/>
            <person name="Morono Y."/>
            <person name="Uchiyama I."/>
            <person name="Ito T."/>
            <person name="Fujiyama A."/>
            <person name="Inagaki F."/>
            <person name="Takami H."/>
        </authorList>
    </citation>
    <scope>NUCLEOTIDE SEQUENCE</scope>
    <source>
        <strain evidence="1">Expedition CK06-06</strain>
    </source>
</reference>
<dbReference type="AlphaFoldDB" id="X1JP93"/>
<comment type="caution">
    <text evidence="1">The sequence shown here is derived from an EMBL/GenBank/DDBJ whole genome shotgun (WGS) entry which is preliminary data.</text>
</comment>
<proteinExistence type="predicted"/>
<name>X1JP93_9ZZZZ</name>
<evidence type="ECO:0000313" key="1">
    <source>
        <dbReference type="EMBL" id="GAH83265.1"/>
    </source>
</evidence>
<sequence length="82" mass="9196">EARKLGGGLTGKMAEEHTAMFSFPTKGAAYDFIFVAQQQGHQATIQRALFPGVFDPLDALREDAERIRRAMKKPPLRPPWAR</sequence>
<organism evidence="1">
    <name type="scientific">marine sediment metagenome</name>
    <dbReference type="NCBI Taxonomy" id="412755"/>
    <lineage>
        <taxon>unclassified sequences</taxon>
        <taxon>metagenomes</taxon>
        <taxon>ecological metagenomes</taxon>
    </lineage>
</organism>